<name>A0ABR2VIY9_9PEZI</name>
<dbReference type="InterPro" id="IPR029058">
    <property type="entry name" value="AB_hydrolase_fold"/>
</dbReference>
<evidence type="ECO:0000313" key="3">
    <source>
        <dbReference type="Proteomes" id="UP001408356"/>
    </source>
</evidence>
<dbReference type="InterPro" id="IPR052897">
    <property type="entry name" value="Sec-Metab_Biosynth_Hydrolase"/>
</dbReference>
<proteinExistence type="predicted"/>
<organism evidence="2 3">
    <name type="scientific">Seiridium unicorne</name>
    <dbReference type="NCBI Taxonomy" id="138068"/>
    <lineage>
        <taxon>Eukaryota</taxon>
        <taxon>Fungi</taxon>
        <taxon>Dikarya</taxon>
        <taxon>Ascomycota</taxon>
        <taxon>Pezizomycotina</taxon>
        <taxon>Sordariomycetes</taxon>
        <taxon>Xylariomycetidae</taxon>
        <taxon>Amphisphaeriales</taxon>
        <taxon>Sporocadaceae</taxon>
        <taxon>Seiridium</taxon>
    </lineage>
</organism>
<dbReference type="EMBL" id="JARVKF010000001">
    <property type="protein sequence ID" value="KAK9426756.1"/>
    <property type="molecule type" value="Genomic_DNA"/>
</dbReference>
<dbReference type="PANTHER" id="PTHR37017:SF13">
    <property type="entry name" value="AB HYDROLASE-1 DOMAIN-CONTAINING PROTEIN"/>
    <property type="match status" value="1"/>
</dbReference>
<keyword evidence="3" id="KW-1185">Reference proteome</keyword>
<accession>A0ABR2VIY9</accession>
<dbReference type="PANTHER" id="PTHR37017">
    <property type="entry name" value="AB HYDROLASE-1 DOMAIN-CONTAINING PROTEIN-RELATED"/>
    <property type="match status" value="1"/>
</dbReference>
<dbReference type="InterPro" id="IPR000073">
    <property type="entry name" value="AB_hydrolase_1"/>
</dbReference>
<dbReference type="Pfam" id="PF12697">
    <property type="entry name" value="Abhydrolase_6"/>
    <property type="match status" value="1"/>
</dbReference>
<dbReference type="Gene3D" id="3.40.50.1820">
    <property type="entry name" value="alpha/beta hydrolase"/>
    <property type="match status" value="1"/>
</dbReference>
<protein>
    <recommendedName>
        <fullName evidence="1">AB hydrolase-1 domain-containing protein</fullName>
    </recommendedName>
</protein>
<dbReference type="Proteomes" id="UP001408356">
    <property type="component" value="Unassembled WGS sequence"/>
</dbReference>
<dbReference type="SUPFAM" id="SSF53474">
    <property type="entry name" value="alpha/beta-Hydrolases"/>
    <property type="match status" value="1"/>
</dbReference>
<feature type="domain" description="AB hydrolase-1" evidence="1">
    <location>
        <begin position="4"/>
        <end position="240"/>
    </location>
</feature>
<comment type="caution">
    <text evidence="2">The sequence shown here is derived from an EMBL/GenBank/DDBJ whole genome shotgun (WGS) entry which is preliminary data.</text>
</comment>
<evidence type="ECO:0000313" key="2">
    <source>
        <dbReference type="EMBL" id="KAK9426756.1"/>
    </source>
</evidence>
<sequence>MATVVIVPGSFSPTHAYEIQTESLSRHGIPSVVVSTPSVSRWGKDVPAATMSDDADEIARVVKPLLAEGKKVVLLAHSYGGVPLTKSLERLSRKARSAQGKSGGIESVIYLTAIILPVGTSNLDGFGGELPEFVIPKGDYMTLDPVVNGALTFSDLPTEQGLEWANKMAAHSTASFQEKLTYAGYNDVDAHYIVCEQDKIIPPEAQYGMIELIKTSSGRDVTVHKLDSGHAPIISQPDNVSIIAKKVIEDL</sequence>
<gene>
    <name evidence="2" type="ORF">SUNI508_00283</name>
</gene>
<reference evidence="2 3" key="1">
    <citation type="journal article" date="2024" name="J. Plant Pathol.">
        <title>Sequence and assembly of the genome of Seiridium unicorne, isolate CBS 538.82, causal agent of cypress canker disease.</title>
        <authorList>
            <person name="Scali E."/>
            <person name="Rocca G.D."/>
            <person name="Danti R."/>
            <person name="Garbelotto M."/>
            <person name="Barberini S."/>
            <person name="Baroncelli R."/>
            <person name="Emiliani G."/>
        </authorList>
    </citation>
    <scope>NUCLEOTIDE SEQUENCE [LARGE SCALE GENOMIC DNA]</scope>
    <source>
        <strain evidence="2 3">BM-138-508</strain>
    </source>
</reference>
<evidence type="ECO:0000259" key="1">
    <source>
        <dbReference type="Pfam" id="PF12697"/>
    </source>
</evidence>